<dbReference type="SUPFAM" id="SSF51905">
    <property type="entry name" value="FAD/NAD(P)-binding domain"/>
    <property type="match status" value="1"/>
</dbReference>
<dbReference type="InterPro" id="IPR003953">
    <property type="entry name" value="FAD-dep_OxRdtase_2_FAD-bd"/>
</dbReference>
<dbReference type="InterPro" id="IPR036188">
    <property type="entry name" value="FAD/NAD-bd_sf"/>
</dbReference>
<dbReference type="AlphaFoldDB" id="X1EQF5"/>
<keyword evidence="4" id="KW-0560">Oxidoreductase</keyword>
<dbReference type="Gene3D" id="3.50.50.60">
    <property type="entry name" value="FAD/NAD(P)-binding domain"/>
    <property type="match status" value="1"/>
</dbReference>
<dbReference type="PANTHER" id="PTHR43400">
    <property type="entry name" value="FUMARATE REDUCTASE"/>
    <property type="match status" value="1"/>
</dbReference>
<evidence type="ECO:0000256" key="1">
    <source>
        <dbReference type="ARBA" id="ARBA00001974"/>
    </source>
</evidence>
<proteinExistence type="predicted"/>
<comment type="caution">
    <text evidence="6">The sequence shown here is derived from an EMBL/GenBank/DDBJ whole genome shotgun (WGS) entry which is preliminary data.</text>
</comment>
<name>X1EQF5_9ZZZZ</name>
<dbReference type="SUPFAM" id="SSF56425">
    <property type="entry name" value="Succinate dehydrogenase/fumarate reductase flavoprotein, catalytic domain"/>
    <property type="match status" value="1"/>
</dbReference>
<evidence type="ECO:0000313" key="6">
    <source>
        <dbReference type="EMBL" id="GAH19349.1"/>
    </source>
</evidence>
<organism evidence="6">
    <name type="scientific">marine sediment metagenome</name>
    <dbReference type="NCBI Taxonomy" id="412755"/>
    <lineage>
        <taxon>unclassified sequences</taxon>
        <taxon>metagenomes</taxon>
        <taxon>ecological metagenomes</taxon>
    </lineage>
</organism>
<dbReference type="Gene3D" id="3.90.700.10">
    <property type="entry name" value="Succinate dehydrogenase/fumarate reductase flavoprotein, catalytic domain"/>
    <property type="match status" value="1"/>
</dbReference>
<dbReference type="InterPro" id="IPR027477">
    <property type="entry name" value="Succ_DH/fumarate_Rdtase_cat_sf"/>
</dbReference>
<evidence type="ECO:0000259" key="5">
    <source>
        <dbReference type="Pfam" id="PF00890"/>
    </source>
</evidence>
<gene>
    <name evidence="6" type="ORF">S03H2_08703</name>
</gene>
<dbReference type="Pfam" id="PF00890">
    <property type="entry name" value="FAD_binding_2"/>
    <property type="match status" value="1"/>
</dbReference>
<reference evidence="6" key="1">
    <citation type="journal article" date="2014" name="Front. Microbiol.">
        <title>High frequency of phylogenetically diverse reductive dehalogenase-homologous genes in deep subseafloor sedimentary metagenomes.</title>
        <authorList>
            <person name="Kawai M."/>
            <person name="Futagami T."/>
            <person name="Toyoda A."/>
            <person name="Takaki Y."/>
            <person name="Nishi S."/>
            <person name="Hori S."/>
            <person name="Arai W."/>
            <person name="Tsubouchi T."/>
            <person name="Morono Y."/>
            <person name="Uchiyama I."/>
            <person name="Ito T."/>
            <person name="Fujiyama A."/>
            <person name="Inagaki F."/>
            <person name="Takami H."/>
        </authorList>
    </citation>
    <scope>NUCLEOTIDE SEQUENCE</scope>
    <source>
        <strain evidence="6">Expedition CK06-06</strain>
    </source>
</reference>
<accession>X1EQF5</accession>
<keyword evidence="3" id="KW-0274">FAD</keyword>
<protein>
    <recommendedName>
        <fullName evidence="5">FAD-dependent oxidoreductase 2 FAD-binding domain-containing protein</fullName>
    </recommendedName>
</protein>
<dbReference type="InterPro" id="IPR050315">
    <property type="entry name" value="FAD-oxidoreductase_2"/>
</dbReference>
<dbReference type="GO" id="GO:0016491">
    <property type="term" value="F:oxidoreductase activity"/>
    <property type="evidence" value="ECO:0007669"/>
    <property type="project" value="UniProtKB-KW"/>
</dbReference>
<evidence type="ECO:0000256" key="3">
    <source>
        <dbReference type="ARBA" id="ARBA00022827"/>
    </source>
</evidence>
<feature type="non-terminal residue" evidence="6">
    <location>
        <position position="1"/>
    </location>
</feature>
<comment type="cofactor">
    <cofactor evidence="1">
        <name>FAD</name>
        <dbReference type="ChEBI" id="CHEBI:57692"/>
    </cofactor>
</comment>
<evidence type="ECO:0000256" key="2">
    <source>
        <dbReference type="ARBA" id="ARBA00022630"/>
    </source>
</evidence>
<evidence type="ECO:0000256" key="4">
    <source>
        <dbReference type="ARBA" id="ARBA00023002"/>
    </source>
</evidence>
<dbReference type="EMBL" id="BARU01004278">
    <property type="protein sequence ID" value="GAH19349.1"/>
    <property type="molecule type" value="Genomic_DNA"/>
</dbReference>
<sequence>SPDLFYQDIMNVCGADPEVARAFVDNQLDAYKMLKEQGIKWPGIARAPGHSRARGFSFLQGYGPKMVKFLEDGARDKGAEILFRHRATRLITDPQTGRVIGLKVSVDDEVKNFKAKRAVILATGGFGRNREMIAEYAPEMVDCVPKMPVGHQGDGLKMGLALGAATKDIGIAVAGAWPVCIETHSNAIWVLDFGGIMVNVDGKRFCNESSAEGFYGFMTQAGMRQPGGVYWVIFDDNIMGNVGWIEGSRERNIGHAKDIEKC</sequence>
<feature type="domain" description="FAD-dependent oxidoreductase 2 FAD-binding" evidence="5">
    <location>
        <begin position="1"/>
        <end position="236"/>
    </location>
</feature>
<keyword evidence="2" id="KW-0285">Flavoprotein</keyword>
<feature type="non-terminal residue" evidence="6">
    <location>
        <position position="262"/>
    </location>
</feature>
<dbReference type="GO" id="GO:0008202">
    <property type="term" value="P:steroid metabolic process"/>
    <property type="evidence" value="ECO:0007669"/>
    <property type="project" value="UniProtKB-ARBA"/>
</dbReference>
<dbReference type="PANTHER" id="PTHR43400:SF10">
    <property type="entry name" value="3-OXOSTEROID 1-DEHYDROGENASE"/>
    <property type="match status" value="1"/>
</dbReference>